<proteinExistence type="predicted"/>
<dbReference type="InterPro" id="IPR003959">
    <property type="entry name" value="ATPase_AAA_core"/>
</dbReference>
<evidence type="ECO:0000259" key="1">
    <source>
        <dbReference type="Pfam" id="PF00004"/>
    </source>
</evidence>
<evidence type="ECO:0000313" key="2">
    <source>
        <dbReference type="EMBL" id="WVX66114.1"/>
    </source>
</evidence>
<dbReference type="Pfam" id="PF00004">
    <property type="entry name" value="AAA"/>
    <property type="match status" value="1"/>
</dbReference>
<dbReference type="SUPFAM" id="SSF52540">
    <property type="entry name" value="P-loop containing nucleoside triphosphate hydrolases"/>
    <property type="match status" value="1"/>
</dbReference>
<protein>
    <submittedName>
        <fullName evidence="2">AAA family ATPase domain protein</fullName>
    </submittedName>
</protein>
<sequence length="414" mass="46641">MGYTAEMLPEVSQPQIGYFQGLYQRVPQNELIDLEKGPEDNKEKLEKALERAYLQNRRQLYQKGMKQETVGTLITPLVLSGGLVAVEVTGIDSSGFAATLFGINILYNLIDGGKPLKPLITNWMYPENDPLYSFEREYALKKPLLNFLDAKDDLKNYSEYKAVPFPEEQFLIARRSPMNMSGALQLLNLFFKIPTQSVNPTLPVKEIEKSLQLYSKEAREIILSACINHQKAYSSTLGLNPQTREFVNLVSTPGTGKSYCVEETGRKMNLPVVTICLAGATPDSLFGTSTIPGLLLEKLGEMQGARNGILFLDELDRVLNDTNLMSVLLPFLEPNNKKFFSAYLKRHIDVSHLFIWVAGNLNFKEAALKNRFHEKKTASLEIVDRDLLLDTVMTTYLPKKLMKGEIVESETQSI</sequence>
<gene>
    <name evidence="2" type="ORF">Bealeia1_00285</name>
</gene>
<dbReference type="EMBL" id="CP133270">
    <property type="protein sequence ID" value="WVX66114.1"/>
    <property type="molecule type" value="Genomic_DNA"/>
</dbReference>
<evidence type="ECO:0000313" key="3">
    <source>
        <dbReference type="Proteomes" id="UP001330434"/>
    </source>
</evidence>
<dbReference type="Gene3D" id="3.40.50.300">
    <property type="entry name" value="P-loop containing nucleotide triphosphate hydrolases"/>
    <property type="match status" value="1"/>
</dbReference>
<name>A0ABZ2C0X6_9PROT</name>
<dbReference type="Proteomes" id="UP001330434">
    <property type="component" value="Chromosome"/>
</dbReference>
<feature type="domain" description="ATPase AAA-type core" evidence="1">
    <location>
        <begin position="249"/>
        <end position="373"/>
    </location>
</feature>
<organism evidence="2 3">
    <name type="scientific">Candidatus Bealeia paramacronuclearis</name>
    <dbReference type="NCBI Taxonomy" id="1921001"/>
    <lineage>
        <taxon>Bacteria</taxon>
        <taxon>Pseudomonadati</taxon>
        <taxon>Pseudomonadota</taxon>
        <taxon>Alphaproteobacteria</taxon>
        <taxon>Holosporales</taxon>
        <taxon>Holosporaceae</taxon>
        <taxon>Candidatus Bealeia</taxon>
    </lineage>
</organism>
<reference evidence="2 3" key="1">
    <citation type="journal article" date="2024" name="Environ. Microbiol.">
        <title>Novel evolutionary insights on the interactions of the Holosporales (Alphaproteobacteria) with eukaryotic hosts from comparative genomics.</title>
        <authorList>
            <person name="Giovannini M."/>
            <person name="Petroni G."/>
            <person name="Castelli M."/>
        </authorList>
    </citation>
    <scope>NUCLEOTIDE SEQUENCE [LARGE SCALE GENOMIC DNA]</scope>
    <source>
        <strain evidence="2 3">US_Bl 15I1</strain>
    </source>
</reference>
<dbReference type="InterPro" id="IPR027417">
    <property type="entry name" value="P-loop_NTPase"/>
</dbReference>
<keyword evidence="3" id="KW-1185">Reference proteome</keyword>
<accession>A0ABZ2C0X6</accession>